<feature type="domain" description="PurM-like C-terminal" evidence="13">
    <location>
        <begin position="172"/>
        <end position="308"/>
    </location>
</feature>
<dbReference type="GO" id="GO:0004641">
    <property type="term" value="F:phosphoribosylformylglycinamidine cyclo-ligase activity"/>
    <property type="evidence" value="ECO:0007669"/>
    <property type="project" value="UniProtKB-EC"/>
</dbReference>
<dbReference type="InterPro" id="IPR010918">
    <property type="entry name" value="PurM-like_C_dom"/>
</dbReference>
<dbReference type="CDD" id="cd02196">
    <property type="entry name" value="PurM"/>
    <property type="match status" value="1"/>
</dbReference>
<evidence type="ECO:0000256" key="8">
    <source>
        <dbReference type="ARBA" id="ARBA00031908"/>
    </source>
</evidence>
<evidence type="ECO:0000256" key="3">
    <source>
        <dbReference type="ARBA" id="ARBA00013047"/>
    </source>
</evidence>
<accession>A0AAI8GDY2</accession>
<dbReference type="Pfam" id="PF00586">
    <property type="entry name" value="AIRS"/>
    <property type="match status" value="1"/>
</dbReference>
<dbReference type="GO" id="GO:0005524">
    <property type="term" value="F:ATP binding"/>
    <property type="evidence" value="ECO:0007669"/>
    <property type="project" value="UniProtKB-KW"/>
</dbReference>
<dbReference type="Proteomes" id="UP000093740">
    <property type="component" value="Chromosome"/>
</dbReference>
<evidence type="ECO:0000256" key="7">
    <source>
        <dbReference type="ARBA" id="ARBA00022840"/>
    </source>
</evidence>
<dbReference type="Gene3D" id="3.30.1330.10">
    <property type="entry name" value="PurM-like, N-terminal domain"/>
    <property type="match status" value="1"/>
</dbReference>
<dbReference type="GO" id="GO:0004637">
    <property type="term" value="F:phosphoribosylamine-glycine ligase activity"/>
    <property type="evidence" value="ECO:0007669"/>
    <property type="project" value="TreeGrafter"/>
</dbReference>
<dbReference type="GO" id="GO:0006189">
    <property type="term" value="P:'de novo' IMP biosynthetic process"/>
    <property type="evidence" value="ECO:0007669"/>
    <property type="project" value="InterPro"/>
</dbReference>
<evidence type="ECO:0000259" key="12">
    <source>
        <dbReference type="Pfam" id="PF00586"/>
    </source>
</evidence>
<dbReference type="EMBL" id="CP014334">
    <property type="protein sequence ID" value="AMW33500.1"/>
    <property type="molecule type" value="Genomic_DNA"/>
</dbReference>
<dbReference type="GO" id="GO:0005829">
    <property type="term" value="C:cytosol"/>
    <property type="evidence" value="ECO:0007669"/>
    <property type="project" value="TreeGrafter"/>
</dbReference>
<keyword evidence="7" id="KW-0067">ATP-binding</keyword>
<proteinExistence type="inferred from homology"/>
<dbReference type="RefSeq" id="WP_033191664.1">
    <property type="nucleotide sequence ID" value="NZ_CP014334.2"/>
</dbReference>
<evidence type="ECO:0000256" key="5">
    <source>
        <dbReference type="ARBA" id="ARBA00022598"/>
    </source>
</evidence>
<evidence type="ECO:0000313" key="14">
    <source>
        <dbReference type="EMBL" id="AMW33500.1"/>
    </source>
</evidence>
<dbReference type="Gene3D" id="3.90.650.10">
    <property type="entry name" value="PurM-like C-terminal domain"/>
    <property type="match status" value="1"/>
</dbReference>
<reference evidence="14 15" key="1">
    <citation type="journal article" date="2015" name="Stand. Genomic Sci.">
        <title>Genome sequence of a native-feather degrading extremely thermophilic Eubacterium, Fervidobacterium islandicum AW-1.</title>
        <authorList>
            <person name="Lee Y.J."/>
            <person name="Jeong H."/>
            <person name="Park G.S."/>
            <person name="Kwak Y."/>
            <person name="Lee S.J."/>
            <person name="Lee S.J."/>
            <person name="Park M.K."/>
            <person name="Kim J.Y."/>
            <person name="Kang H.K."/>
            <person name="Shin J.H."/>
            <person name="Lee D.W."/>
        </authorList>
    </citation>
    <scope>NUCLEOTIDE SEQUENCE [LARGE SCALE GENOMIC DNA]</scope>
    <source>
        <strain evidence="14 15">AW-1</strain>
    </source>
</reference>
<evidence type="ECO:0000259" key="13">
    <source>
        <dbReference type="Pfam" id="PF02769"/>
    </source>
</evidence>
<keyword evidence="5" id="KW-0436">Ligase</keyword>
<dbReference type="EC" id="6.3.3.1" evidence="3"/>
<evidence type="ECO:0000256" key="2">
    <source>
        <dbReference type="ARBA" id="ARBA00010280"/>
    </source>
</evidence>
<dbReference type="PANTHER" id="PTHR10520:SF12">
    <property type="entry name" value="TRIFUNCTIONAL PURINE BIOSYNTHETIC PROTEIN ADENOSINE-3"/>
    <property type="match status" value="1"/>
</dbReference>
<dbReference type="InterPro" id="IPR036676">
    <property type="entry name" value="PurM-like_C_sf"/>
</dbReference>
<name>A0AAI8GDY2_FERIS</name>
<dbReference type="InterPro" id="IPR004733">
    <property type="entry name" value="PurM_cligase"/>
</dbReference>
<evidence type="ECO:0000256" key="9">
    <source>
        <dbReference type="ARBA" id="ARBA00032931"/>
    </source>
</evidence>
<dbReference type="PANTHER" id="PTHR10520">
    <property type="entry name" value="TRIFUNCTIONAL PURINE BIOSYNTHETIC PROTEIN ADENOSINE-3-RELATED"/>
    <property type="match status" value="1"/>
</dbReference>
<protein>
    <recommendedName>
        <fullName evidence="4">Phosphoribosylformylglycinamidine cyclo-ligase</fullName>
        <ecNumber evidence="3">6.3.3.1</ecNumber>
    </recommendedName>
    <alternativeName>
        <fullName evidence="9">AIR synthase</fullName>
    </alternativeName>
    <alternativeName>
        <fullName evidence="10">AIRS</fullName>
    </alternativeName>
    <alternativeName>
        <fullName evidence="8">Phosphoribosyl-aminoimidazole synthetase</fullName>
    </alternativeName>
</protein>
<evidence type="ECO:0000256" key="4">
    <source>
        <dbReference type="ARBA" id="ARBA00020367"/>
    </source>
</evidence>
<dbReference type="GO" id="GO:0046084">
    <property type="term" value="P:adenine biosynthetic process"/>
    <property type="evidence" value="ECO:0007669"/>
    <property type="project" value="TreeGrafter"/>
</dbReference>
<organism evidence="14 15">
    <name type="scientific">Fervidobacterium islandicum</name>
    <dbReference type="NCBI Taxonomy" id="2423"/>
    <lineage>
        <taxon>Bacteria</taxon>
        <taxon>Thermotogati</taxon>
        <taxon>Thermotogota</taxon>
        <taxon>Thermotogae</taxon>
        <taxon>Thermotogales</taxon>
        <taxon>Fervidobacteriaceae</taxon>
        <taxon>Fervidobacterium</taxon>
    </lineage>
</organism>
<sequence length="315" mass="35414">MKGINGEKKYTYSGSGVDVLRNDEFTDYIKNVVKVPEWAVKEPTGYATILNFTNPPIVLTADGVGSKLLLHIEHNRWDDAAQDLIAMNYNDIVCVGGVPKAFVDYLGVNHIDKQHYEFIEALVKKLTEYEMALVAGETAEIPSIYSDKDWDVAGFCVGVLQRRMPVETISYGDIIVGLSASGFHSNGWSLIRKILKEEKIRIEDLDFDLLKGTKIYSEVTNVFELVKGIAHVTGGGILRALKRILKDKGWHISIKLPDYMRWVLNYVEIEEAMKTFNMGYGMILVVSKEHLEKVMEHVQGEIIGVVSTNTEIVVE</sequence>
<dbReference type="AlphaFoldDB" id="A0AAI8GDY2"/>
<gene>
    <name evidence="14" type="ORF">NA23_09850</name>
</gene>
<feature type="domain" description="PurM-like N-terminal" evidence="12">
    <location>
        <begin position="53"/>
        <end position="159"/>
    </location>
</feature>
<dbReference type="SUPFAM" id="SSF55326">
    <property type="entry name" value="PurM N-terminal domain-like"/>
    <property type="match status" value="1"/>
</dbReference>
<dbReference type="Pfam" id="PF02769">
    <property type="entry name" value="AIRS_C"/>
    <property type="match status" value="1"/>
</dbReference>
<evidence type="ECO:0000256" key="10">
    <source>
        <dbReference type="ARBA" id="ARBA00033093"/>
    </source>
</evidence>
<dbReference type="KEGG" id="fia:NA23_09850"/>
<comment type="similarity">
    <text evidence="2">Belongs to the AIR synthase family.</text>
</comment>
<dbReference type="SUPFAM" id="SSF56042">
    <property type="entry name" value="PurM C-terminal domain-like"/>
    <property type="match status" value="1"/>
</dbReference>
<dbReference type="InterPro" id="IPR016188">
    <property type="entry name" value="PurM-like_N"/>
</dbReference>
<keyword evidence="6" id="KW-0547">Nucleotide-binding</keyword>
<keyword evidence="15" id="KW-1185">Reference proteome</keyword>
<evidence type="ECO:0000256" key="11">
    <source>
        <dbReference type="ARBA" id="ARBA00049057"/>
    </source>
</evidence>
<evidence type="ECO:0000256" key="6">
    <source>
        <dbReference type="ARBA" id="ARBA00022741"/>
    </source>
</evidence>
<evidence type="ECO:0000313" key="15">
    <source>
        <dbReference type="Proteomes" id="UP000093740"/>
    </source>
</evidence>
<comment type="catalytic activity">
    <reaction evidence="11">
        <text>2-formamido-N(1)-(5-O-phospho-beta-D-ribosyl)acetamidine + ATP = 5-amino-1-(5-phospho-beta-D-ribosyl)imidazole + ADP + phosphate + H(+)</text>
        <dbReference type="Rhea" id="RHEA:23032"/>
        <dbReference type="ChEBI" id="CHEBI:15378"/>
        <dbReference type="ChEBI" id="CHEBI:30616"/>
        <dbReference type="ChEBI" id="CHEBI:43474"/>
        <dbReference type="ChEBI" id="CHEBI:137981"/>
        <dbReference type="ChEBI" id="CHEBI:147287"/>
        <dbReference type="ChEBI" id="CHEBI:456216"/>
        <dbReference type="EC" id="6.3.3.1"/>
    </reaction>
</comment>
<comment type="pathway">
    <text evidence="1">Purine metabolism; IMP biosynthesis via de novo pathway; 5-amino-1-(5-phospho-D-ribosyl)imidazole from N(2)-formyl-N(1)-(5-phospho-D-ribosyl)glycinamide: step 2/2.</text>
</comment>
<evidence type="ECO:0000256" key="1">
    <source>
        <dbReference type="ARBA" id="ARBA00004686"/>
    </source>
</evidence>
<dbReference type="InterPro" id="IPR036921">
    <property type="entry name" value="PurM-like_N_sf"/>
</dbReference>